<gene>
    <name evidence="2" type="ORF">J2S03_001311</name>
</gene>
<comment type="caution">
    <text evidence="2">The sequence shown here is derived from an EMBL/GenBank/DDBJ whole genome shotgun (WGS) entry which is preliminary data.</text>
</comment>
<dbReference type="SMART" id="SM00849">
    <property type="entry name" value="Lactamase_B"/>
    <property type="match status" value="1"/>
</dbReference>
<dbReference type="Gene3D" id="3.60.15.10">
    <property type="entry name" value="Ribonuclease Z/Hydroxyacylglutathione hydrolase-like"/>
    <property type="match status" value="1"/>
</dbReference>
<dbReference type="PANTHER" id="PTHR42951:SF17">
    <property type="entry name" value="METALLO-BETA-LACTAMASE DOMAIN-CONTAINING PROTEIN"/>
    <property type="match status" value="1"/>
</dbReference>
<reference evidence="2 3" key="1">
    <citation type="submission" date="2023-07" db="EMBL/GenBank/DDBJ databases">
        <title>Genomic Encyclopedia of Type Strains, Phase IV (KMG-IV): sequencing the most valuable type-strain genomes for metagenomic binning, comparative biology and taxonomic classification.</title>
        <authorList>
            <person name="Goeker M."/>
        </authorList>
    </citation>
    <scope>NUCLEOTIDE SEQUENCE [LARGE SCALE GENOMIC DNA]</scope>
    <source>
        <strain evidence="2 3">DSM 4006</strain>
    </source>
</reference>
<dbReference type="EMBL" id="JAUSTP010000008">
    <property type="protein sequence ID" value="MDQ0189479.1"/>
    <property type="molecule type" value="Genomic_DNA"/>
</dbReference>
<proteinExistence type="predicted"/>
<dbReference type="Pfam" id="PF00753">
    <property type="entry name" value="Lactamase_B"/>
    <property type="match status" value="1"/>
</dbReference>
<sequence>MEITKNVHLLTSTKGSFVYLVLGEEPVLIDTGMPGRAGRIVKDLGDIGIDPKDIRHILLTHHDVDHIGNARALKEWSGATLWAPLQDLSYIHREQPRHGIKRVIAAVIKAQTPSVDAIYQPGQTIAGIEMIETPGHTPGHVSFRFRDTLFAGDLVVSKKGRLAPSPRFLSWNTQEVSRSIQKLKSVQFDWVCPAHGAPVKRTGLFDF</sequence>
<dbReference type="Proteomes" id="UP001232973">
    <property type="component" value="Unassembled WGS sequence"/>
</dbReference>
<evidence type="ECO:0000259" key="1">
    <source>
        <dbReference type="SMART" id="SM00849"/>
    </source>
</evidence>
<dbReference type="PANTHER" id="PTHR42951">
    <property type="entry name" value="METALLO-BETA-LACTAMASE DOMAIN-CONTAINING"/>
    <property type="match status" value="1"/>
</dbReference>
<dbReference type="CDD" id="cd07721">
    <property type="entry name" value="yflN-like_MBL-fold"/>
    <property type="match status" value="1"/>
</dbReference>
<dbReference type="SUPFAM" id="SSF56281">
    <property type="entry name" value="Metallo-hydrolase/oxidoreductase"/>
    <property type="match status" value="1"/>
</dbReference>
<feature type="domain" description="Metallo-beta-lactamase" evidence="1">
    <location>
        <begin position="15"/>
        <end position="195"/>
    </location>
</feature>
<evidence type="ECO:0000313" key="3">
    <source>
        <dbReference type="Proteomes" id="UP001232973"/>
    </source>
</evidence>
<name>A0ABT9XGP0_9BACL</name>
<accession>A0ABT9XGP0</accession>
<dbReference type="InterPro" id="IPR050855">
    <property type="entry name" value="NDM-1-like"/>
</dbReference>
<organism evidence="2 3">
    <name type="scientific">Alicyclobacillus cycloheptanicus</name>
    <dbReference type="NCBI Taxonomy" id="1457"/>
    <lineage>
        <taxon>Bacteria</taxon>
        <taxon>Bacillati</taxon>
        <taxon>Bacillota</taxon>
        <taxon>Bacilli</taxon>
        <taxon>Bacillales</taxon>
        <taxon>Alicyclobacillaceae</taxon>
        <taxon>Alicyclobacillus</taxon>
    </lineage>
</organism>
<protein>
    <submittedName>
        <fullName evidence="2">Glyoxylase-like metal-dependent hydrolase (Beta-lactamase superfamily II)</fullName>
    </submittedName>
</protein>
<dbReference type="InterPro" id="IPR036866">
    <property type="entry name" value="RibonucZ/Hydroxyglut_hydro"/>
</dbReference>
<dbReference type="InterPro" id="IPR001279">
    <property type="entry name" value="Metallo-B-lactamas"/>
</dbReference>
<keyword evidence="3" id="KW-1185">Reference proteome</keyword>
<dbReference type="RefSeq" id="WP_274456285.1">
    <property type="nucleotide sequence ID" value="NZ_CP067097.1"/>
</dbReference>
<evidence type="ECO:0000313" key="2">
    <source>
        <dbReference type="EMBL" id="MDQ0189479.1"/>
    </source>
</evidence>